<dbReference type="GO" id="GO:0005886">
    <property type="term" value="C:plasma membrane"/>
    <property type="evidence" value="ECO:0007669"/>
    <property type="project" value="UniProtKB-SubCell"/>
</dbReference>
<evidence type="ECO:0000256" key="5">
    <source>
        <dbReference type="ARBA" id="ARBA00022692"/>
    </source>
</evidence>
<dbReference type="Gene3D" id="1.20.120.220">
    <property type="entry name" value="ATP synthase, F0 complex, subunit A"/>
    <property type="match status" value="1"/>
</dbReference>
<feature type="transmembrane region" description="Helical" evidence="11">
    <location>
        <begin position="281"/>
        <end position="302"/>
    </location>
</feature>
<organism evidence="14 15">
    <name type="scientific">Arcticibacterium luteifluviistationis</name>
    <dbReference type="NCBI Taxonomy" id="1784714"/>
    <lineage>
        <taxon>Bacteria</taxon>
        <taxon>Pseudomonadati</taxon>
        <taxon>Bacteroidota</taxon>
        <taxon>Cytophagia</taxon>
        <taxon>Cytophagales</taxon>
        <taxon>Leadbetterellaceae</taxon>
        <taxon>Arcticibacterium</taxon>
    </lineage>
</organism>
<dbReference type="Proteomes" id="UP000249873">
    <property type="component" value="Chromosome"/>
</dbReference>
<evidence type="ECO:0000256" key="7">
    <source>
        <dbReference type="ARBA" id="ARBA00022989"/>
    </source>
</evidence>
<keyword evidence="15" id="KW-1185">Reference proteome</keyword>
<feature type="transmembrane region" description="Helical" evidence="11">
    <location>
        <begin position="133"/>
        <end position="150"/>
    </location>
</feature>
<keyword evidence="7 11" id="KW-1133">Transmembrane helix</keyword>
<dbReference type="InterPro" id="IPR045083">
    <property type="entry name" value="ATP_synth_F0_asu_bact/mt"/>
</dbReference>
<keyword evidence="6 11" id="KW-0375">Hydrogen ion transport</keyword>
<keyword evidence="8 11" id="KW-0406">Ion transport</keyword>
<evidence type="ECO:0000256" key="3">
    <source>
        <dbReference type="ARBA" id="ARBA00022448"/>
    </source>
</evidence>
<evidence type="ECO:0000256" key="4">
    <source>
        <dbReference type="ARBA" id="ARBA00022547"/>
    </source>
</evidence>
<evidence type="ECO:0000256" key="10">
    <source>
        <dbReference type="ARBA" id="ARBA00023310"/>
    </source>
</evidence>
<keyword evidence="3 11" id="KW-0813">Transport</keyword>
<keyword evidence="13" id="KW-0732">Signal</keyword>
<dbReference type="KEGG" id="als:DJ013_22070"/>
<gene>
    <name evidence="11 14" type="primary">atpB</name>
    <name evidence="14" type="ORF">DJ013_22070</name>
</gene>
<keyword evidence="4 11" id="KW-0138">CF(0)</keyword>
<evidence type="ECO:0000313" key="15">
    <source>
        <dbReference type="Proteomes" id="UP000249873"/>
    </source>
</evidence>
<dbReference type="OrthoDB" id="9809130at2"/>
<protein>
    <recommendedName>
        <fullName evidence="11 12">ATP synthase subunit a</fullName>
    </recommendedName>
    <alternativeName>
        <fullName evidence="11">ATP synthase F0 sector subunit a</fullName>
    </alternativeName>
    <alternativeName>
        <fullName evidence="11">F-ATPase subunit 6</fullName>
    </alternativeName>
</protein>
<keyword evidence="11" id="KW-1003">Cell membrane</keyword>
<dbReference type="PANTHER" id="PTHR11410">
    <property type="entry name" value="ATP SYNTHASE SUBUNIT A"/>
    <property type="match status" value="1"/>
</dbReference>
<proteinExistence type="inferred from homology"/>
<dbReference type="GO" id="GO:0046933">
    <property type="term" value="F:proton-transporting ATP synthase activity, rotational mechanism"/>
    <property type="evidence" value="ECO:0007669"/>
    <property type="project" value="UniProtKB-UniRule"/>
</dbReference>
<feature type="transmembrane region" description="Helical" evidence="11">
    <location>
        <begin position="218"/>
        <end position="238"/>
    </location>
</feature>
<keyword evidence="10 11" id="KW-0066">ATP synthesis</keyword>
<dbReference type="AlphaFoldDB" id="A0A2Z4GI20"/>
<evidence type="ECO:0000256" key="2">
    <source>
        <dbReference type="ARBA" id="ARBA00006810"/>
    </source>
</evidence>
<dbReference type="CDD" id="cd00310">
    <property type="entry name" value="ATP-synt_Fo_a_6"/>
    <property type="match status" value="1"/>
</dbReference>
<dbReference type="PANTHER" id="PTHR11410:SF0">
    <property type="entry name" value="ATP SYNTHASE SUBUNIT A"/>
    <property type="match status" value="1"/>
</dbReference>
<feature type="signal peptide" evidence="13">
    <location>
        <begin position="1"/>
        <end position="21"/>
    </location>
</feature>
<dbReference type="SUPFAM" id="SSF81336">
    <property type="entry name" value="F1F0 ATP synthase subunit A"/>
    <property type="match status" value="1"/>
</dbReference>
<dbReference type="EMBL" id="CP029480">
    <property type="protein sequence ID" value="AWW00728.1"/>
    <property type="molecule type" value="Genomic_DNA"/>
</dbReference>
<dbReference type="InterPro" id="IPR023011">
    <property type="entry name" value="ATP_synth_F0_asu_AS"/>
</dbReference>
<evidence type="ECO:0000256" key="9">
    <source>
        <dbReference type="ARBA" id="ARBA00023136"/>
    </source>
</evidence>
<evidence type="ECO:0000313" key="14">
    <source>
        <dbReference type="EMBL" id="AWW00728.1"/>
    </source>
</evidence>
<dbReference type="HAMAP" id="MF_01393">
    <property type="entry name" value="ATP_synth_a_bact"/>
    <property type="match status" value="1"/>
</dbReference>
<dbReference type="PRINTS" id="PR00123">
    <property type="entry name" value="ATPASEA"/>
</dbReference>
<dbReference type="InterPro" id="IPR000568">
    <property type="entry name" value="ATP_synth_F0_asu"/>
</dbReference>
<sequence length="351" mass="39030">MFKKLLLTVLLSVFSTFVSFSQDEQTAPVNAVHEEADADFVERHEDHAEEAFDMGGMIMHHILDEHGWEFAHGVKLPLPVILYSQEHGIDVFSSARFDENSGVYGPYVNHHEKISLADDHHATVWDFSITKNVASLFLSAIILIAVFLAVGRGYKKNKGKAPSGIQSFFEPVILTIRDEVVKPNIGPKYKAYLPYMLTLFFFILVNNLVGLTPGAANLTGNIAVTLTLAIFTFVIVHVKANKNYWMHLVAPPGVPGWLKPLFWIIEAIGVFMKPASLTIRLFANITGGHIILLSFIGLIFLFKNYAVGGGVWAIGTMMSLIEILVAFIQAYIFTLLSSMYIGSAIEEHHDH</sequence>
<feature type="chain" id="PRO_5016247162" description="ATP synthase subunit a" evidence="13">
    <location>
        <begin position="22"/>
        <end position="351"/>
    </location>
</feature>
<evidence type="ECO:0000256" key="6">
    <source>
        <dbReference type="ARBA" id="ARBA00022781"/>
    </source>
</evidence>
<evidence type="ECO:0000256" key="1">
    <source>
        <dbReference type="ARBA" id="ARBA00004141"/>
    </source>
</evidence>
<keyword evidence="9 11" id="KW-0472">Membrane</keyword>
<dbReference type="Pfam" id="PF00119">
    <property type="entry name" value="ATP-synt_A"/>
    <property type="match status" value="1"/>
</dbReference>
<dbReference type="InterPro" id="IPR035908">
    <property type="entry name" value="F0_ATP_A_sf"/>
</dbReference>
<dbReference type="NCBIfam" id="TIGR01131">
    <property type="entry name" value="ATP_synt_6_or_A"/>
    <property type="match status" value="1"/>
</dbReference>
<keyword evidence="5 11" id="KW-0812">Transmembrane</keyword>
<comment type="subcellular location">
    <subcellularLocation>
        <location evidence="11 12">Cell membrane</location>
        <topology evidence="11 12">Multi-pass membrane protein</topology>
    </subcellularLocation>
    <subcellularLocation>
        <location evidence="1">Membrane</location>
        <topology evidence="1">Multi-pass membrane protein</topology>
    </subcellularLocation>
</comment>
<reference evidence="14 15" key="1">
    <citation type="submission" date="2018-05" db="EMBL/GenBank/DDBJ databases">
        <title>Complete genome sequence of Arcticibacterium luteifluviistationis SM1504T, a cytophagaceae bacterium isolated from Arctic surface seawater.</title>
        <authorList>
            <person name="Li Y."/>
            <person name="Qin Q.-L."/>
        </authorList>
    </citation>
    <scope>NUCLEOTIDE SEQUENCE [LARGE SCALE GENOMIC DNA]</scope>
    <source>
        <strain evidence="14 15">SM1504</strain>
    </source>
</reference>
<dbReference type="PROSITE" id="PS00449">
    <property type="entry name" value="ATPASE_A"/>
    <property type="match status" value="1"/>
</dbReference>
<name>A0A2Z4GI20_9BACT</name>
<evidence type="ECO:0000256" key="12">
    <source>
        <dbReference type="RuleBase" id="RU000483"/>
    </source>
</evidence>
<feature type="transmembrane region" description="Helical" evidence="11">
    <location>
        <begin position="192"/>
        <end position="212"/>
    </location>
</feature>
<evidence type="ECO:0000256" key="13">
    <source>
        <dbReference type="SAM" id="SignalP"/>
    </source>
</evidence>
<dbReference type="GO" id="GO:0045259">
    <property type="term" value="C:proton-transporting ATP synthase complex"/>
    <property type="evidence" value="ECO:0007669"/>
    <property type="project" value="UniProtKB-KW"/>
</dbReference>
<evidence type="ECO:0000256" key="11">
    <source>
        <dbReference type="HAMAP-Rule" id="MF_01393"/>
    </source>
</evidence>
<comment type="function">
    <text evidence="11 12">Key component of the proton channel; it plays a direct role in the translocation of protons across the membrane.</text>
</comment>
<feature type="transmembrane region" description="Helical" evidence="11">
    <location>
        <begin position="314"/>
        <end position="336"/>
    </location>
</feature>
<evidence type="ECO:0000256" key="8">
    <source>
        <dbReference type="ARBA" id="ARBA00023065"/>
    </source>
</evidence>
<accession>A0A2Z4GI20</accession>
<comment type="similarity">
    <text evidence="2 11 12">Belongs to the ATPase A chain family.</text>
</comment>
<dbReference type="RefSeq" id="WP_111374094.1">
    <property type="nucleotide sequence ID" value="NZ_CP029480.1"/>
</dbReference>